<dbReference type="SUPFAM" id="SSF47781">
    <property type="entry name" value="RuvA domain 2-like"/>
    <property type="match status" value="1"/>
</dbReference>
<feature type="compositionally biased region" description="Low complexity" evidence="1">
    <location>
        <begin position="25"/>
        <end position="50"/>
    </location>
</feature>
<reference evidence="4" key="1">
    <citation type="journal article" date="2019" name="Int. J. Syst. Evol. Microbiol.">
        <title>The Global Catalogue of Microorganisms (GCM) 10K type strain sequencing project: providing services to taxonomists for standard genome sequencing and annotation.</title>
        <authorList>
            <consortium name="The Broad Institute Genomics Platform"/>
            <consortium name="The Broad Institute Genome Sequencing Center for Infectious Disease"/>
            <person name="Wu L."/>
            <person name="Ma J."/>
        </authorList>
    </citation>
    <scope>NUCLEOTIDE SEQUENCE [LARGE SCALE GENOMIC DNA]</scope>
    <source>
        <strain evidence="4">JCM 15921</strain>
    </source>
</reference>
<name>A0ABP5LCQ1_9MICC</name>
<evidence type="ECO:0000256" key="1">
    <source>
        <dbReference type="SAM" id="MobiDB-lite"/>
    </source>
</evidence>
<comment type="caution">
    <text evidence="3">The sequence shown here is derived from an EMBL/GenBank/DDBJ whole genome shotgun (WGS) entry which is preliminary data.</text>
</comment>
<evidence type="ECO:0000259" key="2">
    <source>
        <dbReference type="SMART" id="SM00278"/>
    </source>
</evidence>
<feature type="domain" description="Helix-hairpin-helix DNA-binding motif class 1" evidence="2">
    <location>
        <begin position="188"/>
        <end position="207"/>
    </location>
</feature>
<evidence type="ECO:0000313" key="4">
    <source>
        <dbReference type="Proteomes" id="UP001500102"/>
    </source>
</evidence>
<dbReference type="EMBL" id="BAAAQB010000039">
    <property type="protein sequence ID" value="GAA2142568.1"/>
    <property type="molecule type" value="Genomic_DNA"/>
</dbReference>
<accession>A0ABP5LCQ1</accession>
<dbReference type="Gene3D" id="1.10.150.320">
    <property type="entry name" value="Photosystem II 12 kDa extrinsic protein"/>
    <property type="match status" value="1"/>
</dbReference>
<protein>
    <recommendedName>
        <fullName evidence="2">Helix-hairpin-helix DNA-binding motif class 1 domain-containing protein</fullName>
    </recommendedName>
</protein>
<sequence>MLGVLAAVLGGCFWWQAGTGGPRMAPLSESAPATEAPPAQSAAVASAPPVDDAGAGAGTITVHVAGAVARPGVVQLPAGSRLYEAIAAAGGATDTAEQDRLNLAAVLEDGQKVLVPIRGEPDQAGASDGGGASPPGSGAAGTSQGGGGKINLNTAGLEELGTLPRVGPVLAQRIVDWRTQHGRFKTVQELDAVDGIGPKLLEALLPLVSV</sequence>
<dbReference type="InterPro" id="IPR051675">
    <property type="entry name" value="Endo/Exo/Phosphatase_dom_1"/>
</dbReference>
<gene>
    <name evidence="3" type="ORF">GCM10009825_32120</name>
</gene>
<feature type="domain" description="Helix-hairpin-helix DNA-binding motif class 1" evidence="2">
    <location>
        <begin position="158"/>
        <end position="177"/>
    </location>
</feature>
<dbReference type="PANTHER" id="PTHR21180">
    <property type="entry name" value="ENDONUCLEASE/EXONUCLEASE/PHOSPHATASE FAMILY DOMAIN-CONTAINING PROTEIN 1"/>
    <property type="match status" value="1"/>
</dbReference>
<feature type="region of interest" description="Disordered" evidence="1">
    <location>
        <begin position="23"/>
        <end position="50"/>
    </location>
</feature>
<dbReference type="InterPro" id="IPR019554">
    <property type="entry name" value="Soluble_ligand-bd"/>
</dbReference>
<keyword evidence="4" id="KW-1185">Reference proteome</keyword>
<dbReference type="Pfam" id="PF10531">
    <property type="entry name" value="SLBB"/>
    <property type="match status" value="1"/>
</dbReference>
<proteinExistence type="predicted"/>
<dbReference type="Gene3D" id="3.10.560.10">
    <property type="entry name" value="Outer membrane lipoprotein wza domain like"/>
    <property type="match status" value="1"/>
</dbReference>
<feature type="region of interest" description="Disordered" evidence="1">
    <location>
        <begin position="119"/>
        <end position="150"/>
    </location>
</feature>
<organism evidence="3 4">
    <name type="scientific">Arthrobacter humicola</name>
    <dbReference type="NCBI Taxonomy" id="409291"/>
    <lineage>
        <taxon>Bacteria</taxon>
        <taxon>Bacillati</taxon>
        <taxon>Actinomycetota</taxon>
        <taxon>Actinomycetes</taxon>
        <taxon>Micrococcales</taxon>
        <taxon>Micrococcaceae</taxon>
        <taxon>Arthrobacter</taxon>
    </lineage>
</organism>
<dbReference type="InterPro" id="IPR003583">
    <property type="entry name" value="Hlx-hairpin-Hlx_DNA-bd_motif"/>
</dbReference>
<dbReference type="SMART" id="SM00278">
    <property type="entry name" value="HhH1"/>
    <property type="match status" value="2"/>
</dbReference>
<evidence type="ECO:0000313" key="3">
    <source>
        <dbReference type="EMBL" id="GAA2142568.1"/>
    </source>
</evidence>
<dbReference type="Pfam" id="PF12836">
    <property type="entry name" value="HHH_3"/>
    <property type="match status" value="1"/>
</dbReference>
<dbReference type="Proteomes" id="UP001500102">
    <property type="component" value="Unassembled WGS sequence"/>
</dbReference>
<dbReference type="InterPro" id="IPR010994">
    <property type="entry name" value="RuvA_2-like"/>
</dbReference>
<dbReference type="PANTHER" id="PTHR21180:SF32">
    <property type="entry name" value="ENDONUCLEASE_EXONUCLEASE_PHOSPHATASE FAMILY DOMAIN-CONTAINING PROTEIN 1"/>
    <property type="match status" value="1"/>
</dbReference>